<feature type="transmembrane region" description="Helical" evidence="11">
    <location>
        <begin position="695"/>
        <end position="715"/>
    </location>
</feature>
<evidence type="ECO:0000256" key="1">
    <source>
        <dbReference type="ARBA" id="ARBA00004651"/>
    </source>
</evidence>
<evidence type="ECO:0000256" key="9">
    <source>
        <dbReference type="ARBA" id="ARBA00023170"/>
    </source>
</evidence>
<dbReference type="PRINTS" id="PR00249">
    <property type="entry name" value="GPCRSECRETIN"/>
</dbReference>
<evidence type="ECO:0000259" key="14">
    <source>
        <dbReference type="PROSITE" id="PS50261"/>
    </source>
</evidence>
<name>A0AA36HCQ0_CYLNA</name>
<reference evidence="15" key="1">
    <citation type="submission" date="2023-07" db="EMBL/GenBank/DDBJ databases">
        <authorList>
            <consortium name="CYATHOMIX"/>
        </authorList>
    </citation>
    <scope>NUCLEOTIDE SEQUENCE</scope>
    <source>
        <strain evidence="15">N/A</strain>
    </source>
</reference>
<dbReference type="EMBL" id="CATQJL010000316">
    <property type="protein sequence ID" value="CAJ0608326.1"/>
    <property type="molecule type" value="Genomic_DNA"/>
</dbReference>
<dbReference type="GO" id="GO:0007166">
    <property type="term" value="P:cell surface receptor signaling pathway"/>
    <property type="evidence" value="ECO:0007669"/>
    <property type="project" value="InterPro"/>
</dbReference>
<dbReference type="PROSITE" id="PS50261">
    <property type="entry name" value="G_PROTEIN_RECEP_F2_4"/>
    <property type="match status" value="1"/>
</dbReference>
<dbReference type="SMART" id="SM00008">
    <property type="entry name" value="HormR"/>
    <property type="match status" value="1"/>
</dbReference>
<dbReference type="Gene3D" id="1.20.1070.10">
    <property type="entry name" value="Rhodopsin 7-helix transmembrane proteins"/>
    <property type="match status" value="1"/>
</dbReference>
<accession>A0AA36HCQ0</accession>
<gene>
    <name evidence="15" type="ORF">CYNAS_LOCUS20309</name>
</gene>
<evidence type="ECO:0000256" key="8">
    <source>
        <dbReference type="ARBA" id="ARBA00023157"/>
    </source>
</evidence>
<keyword evidence="16" id="KW-1185">Reference proteome</keyword>
<dbReference type="SMART" id="SM00303">
    <property type="entry name" value="GPS"/>
    <property type="match status" value="1"/>
</dbReference>
<evidence type="ECO:0000256" key="7">
    <source>
        <dbReference type="ARBA" id="ARBA00023136"/>
    </source>
</evidence>
<evidence type="ECO:0000313" key="16">
    <source>
        <dbReference type="Proteomes" id="UP001176961"/>
    </source>
</evidence>
<keyword evidence="6" id="KW-0297">G-protein coupled receptor</keyword>
<sequence>MPSVVLLLTAFAYAFVLSGEITVPPATTTADAPTSLTSVSNSSEPARYCSAETRNGVFYPKTRACTEARVPCSDQENVEGIVVRYCSCKTTIWETPNTANCTHKWVSELESAIEKGDPAEQISKKMASSLEYTLSRQLYGGDITKSVQLSVALLGLARTQFDGVDKYDQEARATNFAKSFGLCGNYLLSQQALKAWEELTPSLIKDNANVLTSLLKQSVLTLGDYILDPQKKLQYDNWAMKIDFIQWEDTSRKDSTDLAADITSLGPSVKGKINAVPLTPSGQLEELAGNSTTATPSRAPRVEFSGFSESPIIELPPLSHLDTTESSTNESSAPVSAVSRVGSKTGAASSYTHLRLSYLVFKNLGQLLYVNKFTMVNSHIACVYVGDGTKSINLLHDQPITLTFFHLRRRLVNPTCISLNFDTRMLSVKGCRLISTSWEKTECACTHLGSCFAVLMKIAVGDAIWYNIGKDIKLPFDFENIGRALSAVCLAFSLFVFTFFRSLHSVRNTIHWNLCFSLLVHDLVFSISLPRIRNRVCCAIVMMLDPYSDIAAFCWMLTEGYQLYLSLVQVFDSNKTRLLPYCVFSYGFPAVVVGVVFSWDGYESKQYCSWFNLSLRVHLALFVPDFIIILANVIILVIALRVLLTLNDRDRSRKDKLFRWLKRLATLMCLLGVTHLFFFLSLYFPWTFPWTVFDWMHAVFNSLQGVFIFILLVILNENVRSPVIRYLRNKINSIKSSSVVTTFGEKRGIRPLSLLQFSRNSNPKAEEPRLLRYERITAGF</sequence>
<comment type="caution">
    <text evidence="15">The sequence shown here is derived from an EMBL/GenBank/DDBJ whole genome shotgun (WGS) entry which is preliminary data.</text>
</comment>
<proteinExistence type="predicted"/>
<evidence type="ECO:0000313" key="15">
    <source>
        <dbReference type="EMBL" id="CAJ0608326.1"/>
    </source>
</evidence>
<dbReference type="Pfam" id="PF00002">
    <property type="entry name" value="7tm_2"/>
    <property type="match status" value="1"/>
</dbReference>
<dbReference type="Proteomes" id="UP001176961">
    <property type="component" value="Unassembled WGS sequence"/>
</dbReference>
<dbReference type="InterPro" id="IPR001879">
    <property type="entry name" value="GPCR_2_extracellular_dom"/>
</dbReference>
<dbReference type="GO" id="GO:0005886">
    <property type="term" value="C:plasma membrane"/>
    <property type="evidence" value="ECO:0007669"/>
    <property type="project" value="UniProtKB-SubCell"/>
</dbReference>
<feature type="transmembrane region" description="Helical" evidence="11">
    <location>
        <begin position="619"/>
        <end position="644"/>
    </location>
</feature>
<keyword evidence="7 11" id="KW-0472">Membrane</keyword>
<dbReference type="InterPro" id="IPR036445">
    <property type="entry name" value="GPCR_2_extracell_dom_sf"/>
</dbReference>
<dbReference type="InterPro" id="IPR032471">
    <property type="entry name" value="AGRL2-4_GAIN_subdom_A"/>
</dbReference>
<feature type="transmembrane region" description="Helical" evidence="11">
    <location>
        <begin position="664"/>
        <end position="683"/>
    </location>
</feature>
<keyword evidence="2" id="KW-1003">Cell membrane</keyword>
<dbReference type="GO" id="GO:0004930">
    <property type="term" value="F:G protein-coupled receptor activity"/>
    <property type="evidence" value="ECO:0007669"/>
    <property type="project" value="UniProtKB-KW"/>
</dbReference>
<dbReference type="AlphaFoldDB" id="A0AA36HCQ0"/>
<evidence type="ECO:0000256" key="4">
    <source>
        <dbReference type="ARBA" id="ARBA00022729"/>
    </source>
</evidence>
<dbReference type="InterPro" id="IPR000203">
    <property type="entry name" value="GPS"/>
</dbReference>
<feature type="domain" description="G-protein coupled receptors family 2 profile 1" evidence="13">
    <location>
        <begin position="31"/>
        <end position="105"/>
    </location>
</feature>
<feature type="transmembrane region" description="Helical" evidence="11">
    <location>
        <begin position="578"/>
        <end position="599"/>
    </location>
</feature>
<keyword evidence="10" id="KW-0807">Transducer</keyword>
<dbReference type="PROSITE" id="PS50221">
    <property type="entry name" value="GAIN_B"/>
    <property type="match status" value="1"/>
</dbReference>
<evidence type="ECO:0000259" key="12">
    <source>
        <dbReference type="PROSITE" id="PS50221"/>
    </source>
</evidence>
<keyword evidence="5 11" id="KW-1133">Transmembrane helix</keyword>
<dbReference type="InterPro" id="IPR057244">
    <property type="entry name" value="GAIN_B"/>
</dbReference>
<evidence type="ECO:0000256" key="3">
    <source>
        <dbReference type="ARBA" id="ARBA00022692"/>
    </source>
</evidence>
<keyword evidence="8" id="KW-1015">Disulfide bond</keyword>
<dbReference type="InterPro" id="IPR046338">
    <property type="entry name" value="GAIN_dom_sf"/>
</dbReference>
<evidence type="ECO:0000256" key="5">
    <source>
        <dbReference type="ARBA" id="ARBA00022989"/>
    </source>
</evidence>
<dbReference type="Gene3D" id="1.25.40.610">
    <property type="match status" value="1"/>
</dbReference>
<keyword evidence="3 11" id="KW-0812">Transmembrane</keyword>
<dbReference type="PANTHER" id="PTHR12011:SF347">
    <property type="entry name" value="FI21270P1-RELATED"/>
    <property type="match status" value="1"/>
</dbReference>
<feature type="domain" description="G-protein coupled receptors family 2 profile 2" evidence="14">
    <location>
        <begin position="475"/>
        <end position="716"/>
    </location>
</feature>
<dbReference type="Pfam" id="PF16489">
    <property type="entry name" value="GAIN"/>
    <property type="match status" value="1"/>
</dbReference>
<dbReference type="InterPro" id="IPR000832">
    <property type="entry name" value="GPCR_2_secretin-like"/>
</dbReference>
<comment type="subcellular location">
    <subcellularLocation>
        <location evidence="1">Cell membrane</location>
        <topology evidence="1">Multi-pass membrane protein</topology>
    </subcellularLocation>
</comment>
<evidence type="ECO:0000256" key="2">
    <source>
        <dbReference type="ARBA" id="ARBA00022475"/>
    </source>
</evidence>
<dbReference type="InterPro" id="IPR017981">
    <property type="entry name" value="GPCR_2-like_7TM"/>
</dbReference>
<dbReference type="Gene3D" id="4.10.1240.10">
    <property type="entry name" value="GPCR, family 2, extracellular hormone receptor domain"/>
    <property type="match status" value="1"/>
</dbReference>
<keyword evidence="9" id="KW-0675">Receptor</keyword>
<evidence type="ECO:0000256" key="10">
    <source>
        <dbReference type="ARBA" id="ARBA00023224"/>
    </source>
</evidence>
<evidence type="ECO:0000256" key="6">
    <source>
        <dbReference type="ARBA" id="ARBA00023040"/>
    </source>
</evidence>
<keyword evidence="4" id="KW-0732">Signal</keyword>
<dbReference type="PROSITE" id="PS50227">
    <property type="entry name" value="G_PROTEIN_RECEP_F2_3"/>
    <property type="match status" value="1"/>
</dbReference>
<dbReference type="Gene3D" id="2.60.220.50">
    <property type="match status" value="1"/>
</dbReference>
<organism evidence="15 16">
    <name type="scientific">Cylicocyclus nassatus</name>
    <name type="common">Nematode worm</name>
    <dbReference type="NCBI Taxonomy" id="53992"/>
    <lineage>
        <taxon>Eukaryota</taxon>
        <taxon>Metazoa</taxon>
        <taxon>Ecdysozoa</taxon>
        <taxon>Nematoda</taxon>
        <taxon>Chromadorea</taxon>
        <taxon>Rhabditida</taxon>
        <taxon>Rhabditina</taxon>
        <taxon>Rhabditomorpha</taxon>
        <taxon>Strongyloidea</taxon>
        <taxon>Strongylidae</taxon>
        <taxon>Cylicocyclus</taxon>
    </lineage>
</organism>
<feature type="transmembrane region" description="Helical" evidence="11">
    <location>
        <begin position="481"/>
        <end position="500"/>
    </location>
</feature>
<evidence type="ECO:0000256" key="11">
    <source>
        <dbReference type="SAM" id="Phobius"/>
    </source>
</evidence>
<protein>
    <submittedName>
        <fullName evidence="15">Uncharacterized protein</fullName>
    </submittedName>
</protein>
<feature type="domain" description="GAIN-B" evidence="12">
    <location>
        <begin position="319"/>
        <end position="462"/>
    </location>
</feature>
<dbReference type="PANTHER" id="PTHR12011">
    <property type="entry name" value="ADHESION G-PROTEIN COUPLED RECEPTOR"/>
    <property type="match status" value="1"/>
</dbReference>
<evidence type="ECO:0000259" key="13">
    <source>
        <dbReference type="PROSITE" id="PS50227"/>
    </source>
</evidence>